<name>A0A363UQS3_9GAMM</name>
<dbReference type="RefSeq" id="WP_109718670.1">
    <property type="nucleotide sequence ID" value="NZ_QEQK01000001.1"/>
</dbReference>
<sequence>MQRVGPIALAVFVAVAAWITLVDRTREEPTELSWPSGQALPSDLRDDLMANAPAELPYSDLRVDHAAAWLRLDHPDGQAILNVGGDEDAAWASVGEARWVIAYALLARLRQLAQGNAGREPVSLAPTQNGEMTGARSVVDGLQAADEPEDHALHSSLPAEPVHPTDAWLAAQAAREASDPAITLELPRHWTLRQTVDGQYTAERVAGRGGGWAARLRNAVENPEGEAVLIQTVDVSEWTAPQLEARWWLRGALARQAAGGRWHVEYAGTRRQEWHSAPGYGARDALTTDWSVHRVITGSADLQGRRVELGIVLAGQGGIDMDDVQLVPHEPALRPGERPTPNAVRNPGFEQWTGQGAQGDQ</sequence>
<keyword evidence="3" id="KW-1185">Reference proteome</keyword>
<dbReference type="Proteomes" id="UP000251800">
    <property type="component" value="Unassembled WGS sequence"/>
</dbReference>
<dbReference type="EMBL" id="QEQK01000001">
    <property type="protein sequence ID" value="PWN57813.1"/>
    <property type="molecule type" value="Genomic_DNA"/>
</dbReference>
<comment type="caution">
    <text evidence="2">The sequence shown here is derived from an EMBL/GenBank/DDBJ whole genome shotgun (WGS) entry which is preliminary data.</text>
</comment>
<feature type="region of interest" description="Disordered" evidence="1">
    <location>
        <begin position="332"/>
        <end position="361"/>
    </location>
</feature>
<gene>
    <name evidence="2" type="ORF">DEH80_01355</name>
</gene>
<protein>
    <submittedName>
        <fullName evidence="2">Uncharacterized protein</fullName>
    </submittedName>
</protein>
<reference evidence="2 3" key="1">
    <citation type="submission" date="2018-05" db="EMBL/GenBank/DDBJ databases">
        <title>Abyssibacter profundi OUC007T gen. nov., sp. nov, a marine bacterium isolated from seawater of the Mariana Trench.</title>
        <authorList>
            <person name="Zhou S."/>
        </authorList>
    </citation>
    <scope>NUCLEOTIDE SEQUENCE [LARGE SCALE GENOMIC DNA]</scope>
    <source>
        <strain evidence="2 3">OUC007</strain>
    </source>
</reference>
<dbReference type="AlphaFoldDB" id="A0A363UQS3"/>
<evidence type="ECO:0000313" key="2">
    <source>
        <dbReference type="EMBL" id="PWN57813.1"/>
    </source>
</evidence>
<organism evidence="2 3">
    <name type="scientific">Abyssibacter profundi</name>
    <dbReference type="NCBI Taxonomy" id="2182787"/>
    <lineage>
        <taxon>Bacteria</taxon>
        <taxon>Pseudomonadati</taxon>
        <taxon>Pseudomonadota</taxon>
        <taxon>Gammaproteobacteria</taxon>
        <taxon>Chromatiales</taxon>
        <taxon>Oceanococcaceae</taxon>
        <taxon>Abyssibacter</taxon>
    </lineage>
</organism>
<proteinExistence type="predicted"/>
<feature type="compositionally biased region" description="Polar residues" evidence="1">
    <location>
        <begin position="352"/>
        <end position="361"/>
    </location>
</feature>
<evidence type="ECO:0000313" key="3">
    <source>
        <dbReference type="Proteomes" id="UP000251800"/>
    </source>
</evidence>
<evidence type="ECO:0000256" key="1">
    <source>
        <dbReference type="SAM" id="MobiDB-lite"/>
    </source>
</evidence>
<accession>A0A363UQS3</accession>